<dbReference type="PANTHER" id="PTHR22767:SF3">
    <property type="entry name" value="N-ALPHA-ACETYLTRANSFERASE 25, NATB AUXILIARY SUBUNIT"/>
    <property type="match status" value="1"/>
</dbReference>
<organism evidence="2 3">
    <name type="scientific">Sugiyamaella lignohabitans</name>
    <dbReference type="NCBI Taxonomy" id="796027"/>
    <lineage>
        <taxon>Eukaryota</taxon>
        <taxon>Fungi</taxon>
        <taxon>Dikarya</taxon>
        <taxon>Ascomycota</taxon>
        <taxon>Saccharomycotina</taxon>
        <taxon>Dipodascomycetes</taxon>
        <taxon>Dipodascales</taxon>
        <taxon>Trichomonascaceae</taxon>
        <taxon>Sugiyamaella</taxon>
    </lineage>
</organism>
<dbReference type="PANTHER" id="PTHR22767">
    <property type="entry name" value="N-TERMINAL ACETYLTRANSFERASE-RELATED"/>
    <property type="match status" value="1"/>
</dbReference>
<dbReference type="GO" id="GO:0031416">
    <property type="term" value="C:NatB complex"/>
    <property type="evidence" value="ECO:0007669"/>
    <property type="project" value="TreeGrafter"/>
</dbReference>
<reference evidence="2 3" key="1">
    <citation type="submission" date="2016-02" db="EMBL/GenBank/DDBJ databases">
        <title>Complete genome sequence and transcriptome regulation of the pentose utilising yeast Sugiyamaella lignohabitans.</title>
        <authorList>
            <person name="Bellasio M."/>
            <person name="Peymann A."/>
            <person name="Valli M."/>
            <person name="Sipitzky M."/>
            <person name="Graf A."/>
            <person name="Sauer M."/>
            <person name="Marx H."/>
            <person name="Mattanovich D."/>
        </authorList>
    </citation>
    <scope>NUCLEOTIDE SEQUENCE [LARGE SCALE GENOMIC DNA]</scope>
    <source>
        <strain evidence="2 3">CBS 10342</strain>
    </source>
</reference>
<name>A0A167DLX2_9ASCO</name>
<dbReference type="AlphaFoldDB" id="A0A167DLX2"/>
<dbReference type="EMBL" id="CP014501">
    <property type="protein sequence ID" value="ANB13054.1"/>
    <property type="molecule type" value="Genomic_DNA"/>
</dbReference>
<dbReference type="InterPro" id="IPR011990">
    <property type="entry name" value="TPR-like_helical_dom_sf"/>
</dbReference>
<sequence length="814" mass="91665">MSSTTTRDIKALWDLINAGSYKQALVKVGKELKKSPNHPYWLALNAYISGRQNKQEESLELANRVAALGPTNLTIVSLLQEIYQKYGKDVELCSLFETAVRKSGSAVEPELLDLWLDSMIDRGYMKGFVQCSMASQKVTQSRGSTLQAALAMYLSCHGIAGRSPSATDSERKIFPMLASRMLDKIEPLVNAQEGYVRALVLGMAKTEASVDAQIEYLQSDVVKKWESLDLVLLLLESLEKAQKWDSLFQECVGLLTFEEGKHSLDNWLYWKGLVTAAVNLGGDYIEQAEAFINGFSPESRNSRLALVDLYGKVKESKFMSAVKSYFTALGNKRCAYEDLKPYVEFSNFNKSEFLLFLANGDDSDKSLDWRLNATKFQNLLGDPPSADDLIKAYNDFKPLLKGKDPKDYFSGDDFLLIAVGRLVSSEEPLALLKSIILLESAVLNDKHQFYMRLWLVQLYLQVGSFANAQRHYDSLSIKMIQNENISHSLLSRCSSIHPSKDVIMRTNDIYNQLTEITPYTKYALTKSAYTQIEGFIDLNSKLQKSLSRRLVWIEEAKIQRLLDPAGNANLSKFDEDFDSNPETYSDNRDFKTLANVDFQPLGDQPFSELLTVGPRQGVTWAKAFVLRENIIRRLITPKPQLLEPLGSQLVGLYKDNTEFTPAEVWSLDVIGLLISCSLAKSSETSYLQISTKLSELPKVPSLSWSYFHHSFTILETLKVVTGFLTRLRGARHQFKVNLDALDKLLSSVKILSEEVRKSALESKNSRNKRYQDTLEILAPWAEDRGISNSIVENILDGIGISQDKTLTLLRSISV</sequence>
<keyword evidence="3" id="KW-1185">Reference proteome</keyword>
<gene>
    <name evidence="2" type="primary">MDM20</name>
    <name evidence="2" type="ORF">AWJ20_1332</name>
</gene>
<accession>A0A167DLX2</accession>
<evidence type="ECO:0000313" key="2">
    <source>
        <dbReference type="EMBL" id="ANB13054.1"/>
    </source>
</evidence>
<dbReference type="GeneID" id="30033123"/>
<evidence type="ECO:0000313" key="3">
    <source>
        <dbReference type="Proteomes" id="UP000189580"/>
    </source>
</evidence>
<dbReference type="Proteomes" id="UP000189580">
    <property type="component" value="Chromosome a"/>
</dbReference>
<dbReference type="Gene3D" id="1.25.40.1040">
    <property type="match status" value="1"/>
</dbReference>
<evidence type="ECO:0000256" key="1">
    <source>
        <dbReference type="ARBA" id="ARBA00006298"/>
    </source>
</evidence>
<dbReference type="KEGG" id="slb:AWJ20_1332"/>
<dbReference type="InterPro" id="IPR019183">
    <property type="entry name" value="NAA25_NatB_aux_su"/>
</dbReference>
<comment type="similarity">
    <text evidence="1">Belongs to the MDM20/NAA25 family.</text>
</comment>
<dbReference type="Pfam" id="PF09797">
    <property type="entry name" value="NatB_MDM20"/>
    <property type="match status" value="1"/>
</dbReference>
<dbReference type="SUPFAM" id="SSF48452">
    <property type="entry name" value="TPR-like"/>
    <property type="match status" value="1"/>
</dbReference>
<protein>
    <submittedName>
        <fullName evidence="2">Mdm20p</fullName>
    </submittedName>
</protein>
<proteinExistence type="inferred from homology"/>
<dbReference type="RefSeq" id="XP_018735531.1">
    <property type="nucleotide sequence ID" value="XM_018878204.1"/>
</dbReference>
<dbReference type="OrthoDB" id="1874341at2759"/>